<accession>A0A382K5F1</accession>
<evidence type="ECO:0000256" key="2">
    <source>
        <dbReference type="ARBA" id="ARBA00023002"/>
    </source>
</evidence>
<dbReference type="GO" id="GO:0010181">
    <property type="term" value="F:FMN binding"/>
    <property type="evidence" value="ECO:0007669"/>
    <property type="project" value="InterPro"/>
</dbReference>
<sequence length="319" mass="35792">MRRNPRYDVLFEPVRIGPVTTRNRFYQVPHASSTGHELPNIRAGLRSIRAEGGWGVVCTGYCSIHPSSDDAPHRYSRLWDDEDIRNLTVMTDAVHKHGALAGVELYYGSSNVRNIYTREISLSPSGVPINTTRGDLLLHSRAMDKSEIRALRGWQIDAAKRAKNAGFDIIYIYCGMRFGPYQFLSQHTNHRSDEYGGSIENRVRLLREMIEDTKNAVGDSCAVAVRFSTDELMGPLGMQWEDEGMAVLELVGELPDLWDLKTFGFEDSSNSRYSEEGYQEPYVVHAKKITSKPIVGVGRFTSPDSMVSQVSRGVLDLIG</sequence>
<keyword evidence="2" id="KW-0560">Oxidoreductase</keyword>
<dbReference type="Gene3D" id="3.20.20.70">
    <property type="entry name" value="Aldolase class I"/>
    <property type="match status" value="1"/>
</dbReference>
<reference evidence="4" key="1">
    <citation type="submission" date="2018-05" db="EMBL/GenBank/DDBJ databases">
        <authorList>
            <person name="Lanie J.A."/>
            <person name="Ng W.-L."/>
            <person name="Kazmierczak K.M."/>
            <person name="Andrzejewski T.M."/>
            <person name="Davidsen T.M."/>
            <person name="Wayne K.J."/>
            <person name="Tettelin H."/>
            <person name="Glass J.I."/>
            <person name="Rusch D."/>
            <person name="Podicherti R."/>
            <person name="Tsui H.-C.T."/>
            <person name="Winkler M.E."/>
        </authorList>
    </citation>
    <scope>NUCLEOTIDE SEQUENCE</scope>
</reference>
<proteinExistence type="predicted"/>
<dbReference type="EMBL" id="UINC01078041">
    <property type="protein sequence ID" value="SVC18723.1"/>
    <property type="molecule type" value="Genomic_DNA"/>
</dbReference>
<dbReference type="AlphaFoldDB" id="A0A382K5F1"/>
<evidence type="ECO:0000313" key="4">
    <source>
        <dbReference type="EMBL" id="SVC18723.1"/>
    </source>
</evidence>
<dbReference type="PANTHER" id="PTHR43656:SF2">
    <property type="entry name" value="BINDING OXIDOREDUCTASE, PUTATIVE (AFU_ORTHOLOGUE AFUA_2G08260)-RELATED"/>
    <property type="match status" value="1"/>
</dbReference>
<evidence type="ECO:0000259" key="3">
    <source>
        <dbReference type="Pfam" id="PF00724"/>
    </source>
</evidence>
<dbReference type="InterPro" id="IPR001155">
    <property type="entry name" value="OxRdtase_FMN_N"/>
</dbReference>
<dbReference type="InterPro" id="IPR013785">
    <property type="entry name" value="Aldolase_TIM"/>
</dbReference>
<feature type="domain" description="NADH:flavin oxidoreductase/NADH oxidase N-terminal" evidence="3">
    <location>
        <begin position="10"/>
        <end position="319"/>
    </location>
</feature>
<name>A0A382K5F1_9ZZZZ</name>
<organism evidence="4">
    <name type="scientific">marine metagenome</name>
    <dbReference type="NCBI Taxonomy" id="408172"/>
    <lineage>
        <taxon>unclassified sequences</taxon>
        <taxon>metagenomes</taxon>
        <taxon>ecological metagenomes</taxon>
    </lineage>
</organism>
<dbReference type="SUPFAM" id="SSF51395">
    <property type="entry name" value="FMN-linked oxidoreductases"/>
    <property type="match status" value="1"/>
</dbReference>
<dbReference type="Pfam" id="PF00724">
    <property type="entry name" value="Oxidored_FMN"/>
    <property type="match status" value="1"/>
</dbReference>
<feature type="non-terminal residue" evidence="4">
    <location>
        <position position="319"/>
    </location>
</feature>
<gene>
    <name evidence="4" type="ORF">METZ01_LOCUS271577</name>
</gene>
<dbReference type="PANTHER" id="PTHR43656">
    <property type="entry name" value="BINDING OXIDOREDUCTASE, PUTATIVE (AFU_ORTHOLOGUE AFUA_2G08260)-RELATED"/>
    <property type="match status" value="1"/>
</dbReference>
<keyword evidence="1" id="KW-0285">Flavoprotein</keyword>
<dbReference type="InterPro" id="IPR051799">
    <property type="entry name" value="NADH_flavin_oxidoreductase"/>
</dbReference>
<evidence type="ECO:0000256" key="1">
    <source>
        <dbReference type="ARBA" id="ARBA00022630"/>
    </source>
</evidence>
<protein>
    <recommendedName>
        <fullName evidence="3">NADH:flavin oxidoreductase/NADH oxidase N-terminal domain-containing protein</fullName>
    </recommendedName>
</protein>
<dbReference type="GO" id="GO:0016491">
    <property type="term" value="F:oxidoreductase activity"/>
    <property type="evidence" value="ECO:0007669"/>
    <property type="project" value="UniProtKB-KW"/>
</dbReference>